<organism evidence="1 2">
    <name type="scientific">Jimgerdemannia flammicorona</name>
    <dbReference type="NCBI Taxonomy" id="994334"/>
    <lineage>
        <taxon>Eukaryota</taxon>
        <taxon>Fungi</taxon>
        <taxon>Fungi incertae sedis</taxon>
        <taxon>Mucoromycota</taxon>
        <taxon>Mucoromycotina</taxon>
        <taxon>Endogonomycetes</taxon>
        <taxon>Endogonales</taxon>
        <taxon>Endogonaceae</taxon>
        <taxon>Jimgerdemannia</taxon>
    </lineage>
</organism>
<comment type="caution">
    <text evidence="1">The sequence shown here is derived from an EMBL/GenBank/DDBJ whole genome shotgun (WGS) entry which is preliminary data.</text>
</comment>
<accession>A0A433CZI7</accession>
<keyword evidence="2" id="KW-1185">Reference proteome</keyword>
<evidence type="ECO:0000313" key="1">
    <source>
        <dbReference type="EMBL" id="RUP43996.1"/>
    </source>
</evidence>
<dbReference type="EMBL" id="RBNI01009848">
    <property type="protein sequence ID" value="RUP43996.1"/>
    <property type="molecule type" value="Genomic_DNA"/>
</dbReference>
<protein>
    <submittedName>
        <fullName evidence="1">Uncharacterized protein</fullName>
    </submittedName>
</protein>
<name>A0A433CZI7_9FUNG</name>
<evidence type="ECO:0000313" key="2">
    <source>
        <dbReference type="Proteomes" id="UP000268093"/>
    </source>
</evidence>
<dbReference type="Proteomes" id="UP000268093">
    <property type="component" value="Unassembled WGS sequence"/>
</dbReference>
<proteinExistence type="predicted"/>
<reference evidence="1 2" key="1">
    <citation type="journal article" date="2018" name="New Phytol.">
        <title>Phylogenomics of Endogonaceae and evolution of mycorrhizas within Mucoromycota.</title>
        <authorList>
            <person name="Chang Y."/>
            <person name="Desiro A."/>
            <person name="Na H."/>
            <person name="Sandor L."/>
            <person name="Lipzen A."/>
            <person name="Clum A."/>
            <person name="Barry K."/>
            <person name="Grigoriev I.V."/>
            <person name="Martin F.M."/>
            <person name="Stajich J.E."/>
            <person name="Smith M.E."/>
            <person name="Bonito G."/>
            <person name="Spatafora J.W."/>
        </authorList>
    </citation>
    <scope>NUCLEOTIDE SEQUENCE [LARGE SCALE GENOMIC DNA]</scope>
    <source>
        <strain evidence="1 2">GMNB39</strain>
    </source>
</reference>
<gene>
    <name evidence="1" type="ORF">BC936DRAFT_150099</name>
</gene>
<sequence length="113" mass="12093">MFDAKIELIVQERLIISSNIEHDGQSPTGIDASAGDVELELADRDSHTVDAKIAQTENTGAVADDGDLWGHRGIRREGAVVPDDGSEVGQVGEGEVETVGDTCIMMEVRIFDV</sequence>